<dbReference type="KEGG" id="tsa:AciPR4_0329"/>
<dbReference type="InterPro" id="IPR036059">
    <property type="entry name" value="TldD/PmbA_sf"/>
</dbReference>
<dbReference type="GO" id="GO:0006508">
    <property type="term" value="P:proteolysis"/>
    <property type="evidence" value="ECO:0007669"/>
    <property type="project" value="InterPro"/>
</dbReference>
<gene>
    <name evidence="3" type="ordered locus">AciPR4_0329</name>
</gene>
<name>E8V1H1_TERSS</name>
<dbReference type="HOGENOM" id="CLU_034186_0_0_0"/>
<sequence length="550" mass="59945">MQILSRSLMVAALGVGLVAGAQETAHDTVQNDKILAAMKAELDRSVQKLVLPGMEKPYFIEYRLEDIAQFEASANFGALVRRDKSHQKVLRVSLRIGNYKQDSNSARGDGVVQVAPEDGEPTALRQSLWFATDEAYKNALRNYAAKQAALKRFQTPPTADDFSAVKPVQYVEPLVHLSLNEDEWTKRITVASGLYATDPKVKTFSSEVQFSSASVRGMAVNRYTVNSEGTQMRKGYTVYAASVSIAGQAPDGMRLSRDNGTTAAVPSELESDAAFHARVITDIESLHALRNAPVVGEDYHGPVLFSGDAVADIMNRLFVPNVEADKPDPGTTARTQGAYTSSYHARVLPEFLSATDDPLMKTFAGKHLLGTYAVDDEGVPAEKVDVAVDGILQHYLISRAPVKDIASSDGHGRSALVQPAQSRSGVMLIQSTKPVNSAELERRLVAMAKDQARDFVYATETLGGELVPRMLYRVYPDGHRELVRGAVFDELDLRSLRSDVIAAGDDPYVSMTITPIPQTTIAPSLLFGDIGVKRATQEQEKVPYYPPPAE</sequence>
<evidence type="ECO:0000259" key="2">
    <source>
        <dbReference type="Pfam" id="PF19289"/>
    </source>
</evidence>
<keyword evidence="1" id="KW-0732">Signal</keyword>
<dbReference type="AlphaFoldDB" id="E8V1H1"/>
<evidence type="ECO:0000313" key="4">
    <source>
        <dbReference type="Proteomes" id="UP000006844"/>
    </source>
</evidence>
<reference evidence="3 4" key="1">
    <citation type="journal article" date="2012" name="Stand. Genomic Sci.">
        <title>Complete genome sequence of Terriglobus saanensis type strain SP1PR4(T), an Acidobacteria from tundra soil.</title>
        <authorList>
            <person name="Rawat S.R."/>
            <person name="Mannisto M.K."/>
            <person name="Starovoytov V."/>
            <person name="Goodwin L."/>
            <person name="Nolan M."/>
            <person name="Hauser L."/>
            <person name="Land M."/>
            <person name="Davenport K.W."/>
            <person name="Woyke T."/>
            <person name="Haggblom M.M."/>
        </authorList>
    </citation>
    <scope>NUCLEOTIDE SEQUENCE</scope>
    <source>
        <strain evidence="4">ATCC BAA-1853 / DSM 23119 / SP1PR4</strain>
    </source>
</reference>
<dbReference type="OrthoDB" id="104160at2"/>
<dbReference type="Pfam" id="PF19289">
    <property type="entry name" value="PmbA_TldD_3rd"/>
    <property type="match status" value="1"/>
</dbReference>
<keyword evidence="4" id="KW-1185">Reference proteome</keyword>
<evidence type="ECO:0000256" key="1">
    <source>
        <dbReference type="SAM" id="SignalP"/>
    </source>
</evidence>
<dbReference type="Proteomes" id="UP000006844">
    <property type="component" value="Chromosome"/>
</dbReference>
<evidence type="ECO:0000313" key="3">
    <source>
        <dbReference type="EMBL" id="ADV81166.1"/>
    </source>
</evidence>
<dbReference type="GO" id="GO:0008237">
    <property type="term" value="F:metallopeptidase activity"/>
    <property type="evidence" value="ECO:0007669"/>
    <property type="project" value="InterPro"/>
</dbReference>
<proteinExistence type="predicted"/>
<feature type="signal peptide" evidence="1">
    <location>
        <begin position="1"/>
        <end position="21"/>
    </location>
</feature>
<dbReference type="RefSeq" id="WP_013566899.1">
    <property type="nucleotide sequence ID" value="NC_014963.1"/>
</dbReference>
<protein>
    <submittedName>
        <fullName evidence="3">Peptidase U62 modulator of DNA gyrase</fullName>
    </submittedName>
</protein>
<dbReference type="EMBL" id="CP002467">
    <property type="protein sequence ID" value="ADV81166.1"/>
    <property type="molecule type" value="Genomic_DNA"/>
</dbReference>
<feature type="domain" description="Metalloprotease TldD/E C-terminal" evidence="2">
    <location>
        <begin position="302"/>
        <end position="465"/>
    </location>
</feature>
<dbReference type="STRING" id="401053.AciPR4_0329"/>
<feature type="chain" id="PRO_5003232283" evidence="1">
    <location>
        <begin position="22"/>
        <end position="550"/>
    </location>
</feature>
<dbReference type="InterPro" id="IPR045569">
    <property type="entry name" value="Metalloprtase-TldD/E_C"/>
</dbReference>
<accession>E8V1H1</accession>
<organism evidence="3 4">
    <name type="scientific">Terriglobus saanensis (strain ATCC BAA-1853 / DSM 23119 / SP1PR4)</name>
    <dbReference type="NCBI Taxonomy" id="401053"/>
    <lineage>
        <taxon>Bacteria</taxon>
        <taxon>Pseudomonadati</taxon>
        <taxon>Acidobacteriota</taxon>
        <taxon>Terriglobia</taxon>
        <taxon>Terriglobales</taxon>
        <taxon>Acidobacteriaceae</taxon>
        <taxon>Terriglobus</taxon>
    </lineage>
</organism>
<dbReference type="eggNOG" id="COG0312">
    <property type="taxonomic scope" value="Bacteria"/>
</dbReference>
<dbReference type="SUPFAM" id="SSF111283">
    <property type="entry name" value="Putative modulator of DNA gyrase, PmbA/TldD"/>
    <property type="match status" value="1"/>
</dbReference>